<gene>
    <name evidence="3" type="ORF">CRE_11166</name>
</gene>
<feature type="transmembrane region" description="Helical" evidence="1">
    <location>
        <begin position="183"/>
        <end position="208"/>
    </location>
</feature>
<dbReference type="HOGENOM" id="CLU_1074515_0_0_1"/>
<organism evidence="4">
    <name type="scientific">Caenorhabditis remanei</name>
    <name type="common">Caenorhabditis vulgaris</name>
    <dbReference type="NCBI Taxonomy" id="31234"/>
    <lineage>
        <taxon>Eukaryota</taxon>
        <taxon>Metazoa</taxon>
        <taxon>Ecdysozoa</taxon>
        <taxon>Nematoda</taxon>
        <taxon>Chromadorea</taxon>
        <taxon>Rhabditida</taxon>
        <taxon>Rhabditina</taxon>
        <taxon>Rhabditomorpha</taxon>
        <taxon>Rhabditoidea</taxon>
        <taxon>Rhabditidae</taxon>
        <taxon>Peloderinae</taxon>
        <taxon>Caenorhabditis</taxon>
    </lineage>
</organism>
<keyword evidence="1" id="KW-1133">Transmembrane helix</keyword>
<feature type="domain" description="CX" evidence="2">
    <location>
        <begin position="133"/>
        <end position="169"/>
    </location>
</feature>
<accession>E3MQ41</accession>
<proteinExistence type="predicted"/>
<dbReference type="EMBL" id="DS268465">
    <property type="protein sequence ID" value="EFP06873.1"/>
    <property type="molecule type" value="Genomic_DNA"/>
</dbReference>
<evidence type="ECO:0000313" key="4">
    <source>
        <dbReference type="Proteomes" id="UP000008281"/>
    </source>
</evidence>
<dbReference type="Pfam" id="PF01705">
    <property type="entry name" value="CX"/>
    <property type="match status" value="1"/>
</dbReference>
<keyword evidence="1" id="KW-0472">Membrane</keyword>
<dbReference type="InterPro" id="IPR002619">
    <property type="entry name" value="CX"/>
</dbReference>
<keyword evidence="4" id="KW-1185">Reference proteome</keyword>
<dbReference type="Proteomes" id="UP000008281">
    <property type="component" value="Unassembled WGS sequence"/>
</dbReference>
<name>E3MQ41_CAERE</name>
<dbReference type="OrthoDB" id="5858618at2759"/>
<evidence type="ECO:0000259" key="2">
    <source>
        <dbReference type="Pfam" id="PF01705"/>
    </source>
</evidence>
<sequence>MKIIVLFIGISSGFDVGLISRHVPTSFSETDPFHPGAIDGAQAVRSGFLFLEELVKPENYASSQNDSFLVPDPRQPISIKSWSYYWSPVHHPPLANGTAGCKIPIKSLVDILKDMDNSKNRFKFSKEISGNSMEKILRSIHFSDGTAPTEIAWSCTTPINRCCGIGCCSRQSRVYSDSLLHSVFGYMCGGFMLICILILILSLVMFLCNDVWHRYIPWFPTSPRPPATPREEAHEMTELNPTAHRSPSRLHLAV</sequence>
<dbReference type="PANTHER" id="PTHR47520">
    <property type="entry name" value="CX DOMAIN-CONTAINING PROTEIN-RELATED"/>
    <property type="match status" value="1"/>
</dbReference>
<dbReference type="FunCoup" id="E3MQ41">
    <property type="interactions" value="545"/>
</dbReference>
<keyword evidence="1" id="KW-0812">Transmembrane</keyword>
<dbReference type="InParanoid" id="E3MQ41"/>
<evidence type="ECO:0000256" key="1">
    <source>
        <dbReference type="SAM" id="Phobius"/>
    </source>
</evidence>
<dbReference type="eggNOG" id="ENOG502THXU">
    <property type="taxonomic scope" value="Eukaryota"/>
</dbReference>
<protein>
    <recommendedName>
        <fullName evidence="2">CX domain-containing protein</fullName>
    </recommendedName>
</protein>
<evidence type="ECO:0000313" key="3">
    <source>
        <dbReference type="EMBL" id="EFP06873.1"/>
    </source>
</evidence>
<dbReference type="AlphaFoldDB" id="E3MQ41"/>
<reference evidence="3" key="1">
    <citation type="submission" date="2007-07" db="EMBL/GenBank/DDBJ databases">
        <title>PCAP assembly of the Caenorhabditis remanei genome.</title>
        <authorList>
            <consortium name="The Caenorhabditis remanei Sequencing Consortium"/>
            <person name="Wilson R.K."/>
        </authorList>
    </citation>
    <scope>NUCLEOTIDE SEQUENCE [LARGE SCALE GENOMIC DNA]</scope>
    <source>
        <strain evidence="3">PB4641</strain>
    </source>
</reference>